<proteinExistence type="predicted"/>
<keyword evidence="3" id="KW-1185">Reference proteome</keyword>
<organism evidence="2 3">
    <name type="scientific">Stephania japonica</name>
    <dbReference type="NCBI Taxonomy" id="461633"/>
    <lineage>
        <taxon>Eukaryota</taxon>
        <taxon>Viridiplantae</taxon>
        <taxon>Streptophyta</taxon>
        <taxon>Embryophyta</taxon>
        <taxon>Tracheophyta</taxon>
        <taxon>Spermatophyta</taxon>
        <taxon>Magnoliopsida</taxon>
        <taxon>Ranunculales</taxon>
        <taxon>Menispermaceae</taxon>
        <taxon>Menispermoideae</taxon>
        <taxon>Cissampelideae</taxon>
        <taxon>Stephania</taxon>
    </lineage>
</organism>
<comment type="caution">
    <text evidence="2">The sequence shown here is derived from an EMBL/GenBank/DDBJ whole genome shotgun (WGS) entry which is preliminary data.</text>
</comment>
<evidence type="ECO:0000313" key="3">
    <source>
        <dbReference type="Proteomes" id="UP001417504"/>
    </source>
</evidence>
<gene>
    <name evidence="2" type="ORF">Sjap_001668</name>
</gene>
<dbReference type="AlphaFoldDB" id="A0AAP0KLX6"/>
<reference evidence="2 3" key="1">
    <citation type="submission" date="2024-01" db="EMBL/GenBank/DDBJ databases">
        <title>Genome assemblies of Stephania.</title>
        <authorList>
            <person name="Yang L."/>
        </authorList>
    </citation>
    <scope>NUCLEOTIDE SEQUENCE [LARGE SCALE GENOMIC DNA]</scope>
    <source>
        <strain evidence="2">QJT</strain>
        <tissue evidence="2">Leaf</tissue>
    </source>
</reference>
<dbReference type="Proteomes" id="UP001417504">
    <property type="component" value="Unassembled WGS sequence"/>
</dbReference>
<dbReference type="EMBL" id="JBBNAE010000001">
    <property type="protein sequence ID" value="KAK9154188.1"/>
    <property type="molecule type" value="Genomic_DNA"/>
</dbReference>
<name>A0AAP0KLX6_9MAGN</name>
<dbReference type="PANTHER" id="PTHR48167:SF2">
    <property type="entry name" value="EXPRESSED PROTEIN"/>
    <property type="match status" value="1"/>
</dbReference>
<protein>
    <submittedName>
        <fullName evidence="2">Uncharacterized protein</fullName>
    </submittedName>
</protein>
<accession>A0AAP0KLX6</accession>
<sequence>MNQLKTTLFKSTNLFRTDPNRALPILHTHRFCSAATPATEQPPDQSSSPADPFLQSSNQSFVYGRLTGNGRYTMKTDIVQMFEGSDLSLQDVRVEYNRNYAPVAMIVQFPSGPSFDSAMRIVRQAPFYRLEKSDMSYWNIPSYDGKTVSIELIMHLSYIAVLLEGLPRFALPEDVERFLCGSECFTSNMQIFLRQRLLGPVKLALVQFPSQIEAMNSVILKNRNFCLNNQVLMRVLQ</sequence>
<feature type="compositionally biased region" description="Low complexity" evidence="1">
    <location>
        <begin position="41"/>
        <end position="52"/>
    </location>
</feature>
<dbReference type="PANTHER" id="PTHR48167">
    <property type="entry name" value="EXPRESSED PROTEIN"/>
    <property type="match status" value="1"/>
</dbReference>
<evidence type="ECO:0000256" key="1">
    <source>
        <dbReference type="SAM" id="MobiDB-lite"/>
    </source>
</evidence>
<feature type="region of interest" description="Disordered" evidence="1">
    <location>
        <begin position="36"/>
        <end position="56"/>
    </location>
</feature>
<evidence type="ECO:0000313" key="2">
    <source>
        <dbReference type="EMBL" id="KAK9154188.1"/>
    </source>
</evidence>